<protein>
    <submittedName>
        <fullName evidence="2">U1756t</fullName>
    </submittedName>
</protein>
<proteinExistence type="predicted"/>
<accession>Q49970</accession>
<reference evidence="2" key="2">
    <citation type="submission" date="1995-05" db="EMBL/GenBank/DDBJ databases">
        <authorList>
            <person name="Smith D.R."/>
        </authorList>
    </citation>
    <scope>NUCLEOTIDE SEQUENCE</scope>
</reference>
<organism evidence="2">
    <name type="scientific">Mycobacterium leprae</name>
    <dbReference type="NCBI Taxonomy" id="1769"/>
    <lineage>
        <taxon>Bacteria</taxon>
        <taxon>Bacillati</taxon>
        <taxon>Actinomycetota</taxon>
        <taxon>Actinomycetes</taxon>
        <taxon>Mycobacteriales</taxon>
        <taxon>Mycobacteriaceae</taxon>
        <taxon>Mycobacterium</taxon>
    </lineage>
</organism>
<dbReference type="PIR" id="T45195">
    <property type="entry name" value="T45195"/>
</dbReference>
<reference evidence="2" key="1">
    <citation type="submission" date="1994-09" db="EMBL/GenBank/DDBJ databases">
        <authorList>
            <person name="Robison K"/>
        </authorList>
    </citation>
    <scope>NUCLEOTIDE SEQUENCE</scope>
</reference>
<evidence type="ECO:0000313" key="2">
    <source>
        <dbReference type="EMBL" id="AAA62885.1"/>
    </source>
</evidence>
<dbReference type="EMBL" id="U15180">
    <property type="protein sequence ID" value="AAA62885.1"/>
    <property type="molecule type" value="Genomic_DNA"/>
</dbReference>
<sequence length="113" mass="11917">MGDGIGMEREGRWTGNTQCPLRVVPGDESPTLDGRASPEDLIITNLLSPTIMSHPPPSRDDDWVEPFDALQGTAVFDATGDKATMPAVGGIGASTRGSGILASLSPFRQPARR</sequence>
<feature type="region of interest" description="Disordered" evidence="1">
    <location>
        <begin position="1"/>
        <end position="36"/>
    </location>
</feature>
<feature type="compositionally biased region" description="Basic and acidic residues" evidence="1">
    <location>
        <begin position="1"/>
        <end position="12"/>
    </location>
</feature>
<dbReference type="AlphaFoldDB" id="Q49970"/>
<name>Q49970_MYCLR</name>
<feature type="region of interest" description="Disordered" evidence="1">
    <location>
        <begin position="91"/>
        <end position="113"/>
    </location>
</feature>
<evidence type="ECO:0000256" key="1">
    <source>
        <dbReference type="SAM" id="MobiDB-lite"/>
    </source>
</evidence>